<proteinExistence type="predicted"/>
<keyword evidence="3" id="KW-1185">Reference proteome</keyword>
<evidence type="ECO:0000313" key="3">
    <source>
        <dbReference type="Proteomes" id="UP001432027"/>
    </source>
</evidence>
<accession>A0AAV5UJU7</accession>
<gene>
    <name evidence="2" type="ORF">PENTCL1PPCAC_28818</name>
</gene>
<dbReference type="Proteomes" id="UP001432027">
    <property type="component" value="Unassembled WGS sequence"/>
</dbReference>
<evidence type="ECO:0000313" key="2">
    <source>
        <dbReference type="EMBL" id="GMT06644.1"/>
    </source>
</evidence>
<dbReference type="EMBL" id="BTSX01000006">
    <property type="protein sequence ID" value="GMT06644.1"/>
    <property type="molecule type" value="Genomic_DNA"/>
</dbReference>
<evidence type="ECO:0000256" key="1">
    <source>
        <dbReference type="SAM" id="SignalP"/>
    </source>
</evidence>
<keyword evidence="1" id="KW-0732">Signal</keyword>
<protein>
    <submittedName>
        <fullName evidence="2">Uncharacterized protein</fullName>
    </submittedName>
</protein>
<feature type="non-terminal residue" evidence="2">
    <location>
        <position position="124"/>
    </location>
</feature>
<feature type="signal peptide" evidence="1">
    <location>
        <begin position="1"/>
        <end position="18"/>
    </location>
</feature>
<feature type="chain" id="PRO_5043428271" evidence="1">
    <location>
        <begin position="19"/>
        <end position="124"/>
    </location>
</feature>
<reference evidence="2" key="1">
    <citation type="submission" date="2023-10" db="EMBL/GenBank/DDBJ databases">
        <title>Genome assembly of Pristionchus species.</title>
        <authorList>
            <person name="Yoshida K."/>
            <person name="Sommer R.J."/>
        </authorList>
    </citation>
    <scope>NUCLEOTIDE SEQUENCE</scope>
    <source>
        <strain evidence="2">RS0144</strain>
    </source>
</reference>
<name>A0AAV5UJU7_9BILA</name>
<sequence length="124" mass="13904">MGVATLLVPACLLVVVASQGIVYNSFLCGDFGLGTSTDEWKTKYKTMVTNLNKDRTLKAQKTRAANFLNNNWKNLEGILDKEQLGYCLTNSAKKLEARWRIVTFYKNLLAKIKPKLAAAKFNEV</sequence>
<organism evidence="2 3">
    <name type="scientific">Pristionchus entomophagus</name>
    <dbReference type="NCBI Taxonomy" id="358040"/>
    <lineage>
        <taxon>Eukaryota</taxon>
        <taxon>Metazoa</taxon>
        <taxon>Ecdysozoa</taxon>
        <taxon>Nematoda</taxon>
        <taxon>Chromadorea</taxon>
        <taxon>Rhabditida</taxon>
        <taxon>Rhabditina</taxon>
        <taxon>Diplogasteromorpha</taxon>
        <taxon>Diplogasteroidea</taxon>
        <taxon>Neodiplogasteridae</taxon>
        <taxon>Pristionchus</taxon>
    </lineage>
</organism>
<comment type="caution">
    <text evidence="2">The sequence shown here is derived from an EMBL/GenBank/DDBJ whole genome shotgun (WGS) entry which is preliminary data.</text>
</comment>
<dbReference type="AlphaFoldDB" id="A0AAV5UJU7"/>